<dbReference type="EMBL" id="WESC01000019">
    <property type="protein sequence ID" value="KAB7738618.1"/>
    <property type="molecule type" value="Genomic_DNA"/>
</dbReference>
<dbReference type="Proteomes" id="UP000468901">
    <property type="component" value="Unassembled WGS sequence"/>
</dbReference>
<reference evidence="6 7" key="1">
    <citation type="submission" date="2019-09" db="EMBL/GenBank/DDBJ databases">
        <title>Parvibaculum sedimenti sp. nov., isolated from sediment.</title>
        <authorList>
            <person name="Wang Y."/>
        </authorList>
    </citation>
    <scope>NUCLEOTIDE SEQUENCE [LARGE SCALE GENOMIC DNA]</scope>
    <source>
        <strain evidence="6 7">HXT-9</strain>
    </source>
</reference>
<evidence type="ECO:0000313" key="6">
    <source>
        <dbReference type="EMBL" id="KAB7738618.1"/>
    </source>
</evidence>
<dbReference type="PROSITE" id="PS50977">
    <property type="entry name" value="HTH_TETR_2"/>
    <property type="match status" value="1"/>
</dbReference>
<dbReference type="SUPFAM" id="SSF46689">
    <property type="entry name" value="Homeodomain-like"/>
    <property type="match status" value="1"/>
</dbReference>
<dbReference type="Gene3D" id="1.10.357.10">
    <property type="entry name" value="Tetracycline Repressor, domain 2"/>
    <property type="match status" value="1"/>
</dbReference>
<feature type="DNA-binding region" description="H-T-H motif" evidence="4">
    <location>
        <begin position="43"/>
        <end position="62"/>
    </location>
</feature>
<evidence type="ECO:0000256" key="3">
    <source>
        <dbReference type="ARBA" id="ARBA00023163"/>
    </source>
</evidence>
<keyword evidence="1" id="KW-0805">Transcription regulation</keyword>
<protein>
    <submittedName>
        <fullName evidence="6">TetR family transcriptional regulator</fullName>
    </submittedName>
</protein>
<dbReference type="GO" id="GO:0003700">
    <property type="term" value="F:DNA-binding transcription factor activity"/>
    <property type="evidence" value="ECO:0007669"/>
    <property type="project" value="TreeGrafter"/>
</dbReference>
<organism evidence="6 7">
    <name type="scientific">Parvibaculum sedimenti</name>
    <dbReference type="NCBI Taxonomy" id="2608632"/>
    <lineage>
        <taxon>Bacteria</taxon>
        <taxon>Pseudomonadati</taxon>
        <taxon>Pseudomonadota</taxon>
        <taxon>Alphaproteobacteria</taxon>
        <taxon>Hyphomicrobiales</taxon>
        <taxon>Parvibaculaceae</taxon>
        <taxon>Parvibaculum</taxon>
    </lineage>
</organism>
<dbReference type="InterPro" id="IPR001647">
    <property type="entry name" value="HTH_TetR"/>
</dbReference>
<accession>A0A6N6VEL8</accession>
<evidence type="ECO:0000256" key="1">
    <source>
        <dbReference type="ARBA" id="ARBA00023015"/>
    </source>
</evidence>
<evidence type="ECO:0000259" key="5">
    <source>
        <dbReference type="PROSITE" id="PS50977"/>
    </source>
</evidence>
<sequence>MPKYPTTSKPSKTQVNARASAREQIKLAARRLFALRGIDGVSVREIVEAAAQKNHGSLTYYFGTKEALVRELVADGAKLIDERRNALLDALEAKGGPKSVQDVVEALVYPSIGLAGTSNDEEDTYTRFIGLLGMSHRELFMDALEKRWNSGYLRALEHLRRLMPEMPAAAKNQRFVFMGAYLGSVLSLREAALTDRSRPHPTWSSKNTLPHFIQTITVMLGAPLQKGLFADADGNATAKARRPRAIVGSVGLILD</sequence>
<dbReference type="Pfam" id="PF00440">
    <property type="entry name" value="TetR_N"/>
    <property type="match status" value="1"/>
</dbReference>
<proteinExistence type="predicted"/>
<keyword evidence="2 4" id="KW-0238">DNA-binding</keyword>
<dbReference type="InterPro" id="IPR050109">
    <property type="entry name" value="HTH-type_TetR-like_transc_reg"/>
</dbReference>
<comment type="caution">
    <text evidence="6">The sequence shown here is derived from an EMBL/GenBank/DDBJ whole genome shotgun (WGS) entry which is preliminary data.</text>
</comment>
<evidence type="ECO:0000256" key="2">
    <source>
        <dbReference type="ARBA" id="ARBA00023125"/>
    </source>
</evidence>
<name>A0A6N6VEL8_9HYPH</name>
<feature type="domain" description="HTH tetR-type" evidence="5">
    <location>
        <begin position="19"/>
        <end position="80"/>
    </location>
</feature>
<dbReference type="PANTHER" id="PTHR30055">
    <property type="entry name" value="HTH-TYPE TRANSCRIPTIONAL REGULATOR RUTR"/>
    <property type="match status" value="1"/>
</dbReference>
<evidence type="ECO:0000256" key="4">
    <source>
        <dbReference type="PROSITE-ProRule" id="PRU00335"/>
    </source>
</evidence>
<gene>
    <name evidence="6" type="ORF">F2P47_16445</name>
</gene>
<keyword evidence="7" id="KW-1185">Reference proteome</keyword>
<dbReference type="GO" id="GO:0000976">
    <property type="term" value="F:transcription cis-regulatory region binding"/>
    <property type="evidence" value="ECO:0007669"/>
    <property type="project" value="TreeGrafter"/>
</dbReference>
<dbReference type="PANTHER" id="PTHR30055:SF234">
    <property type="entry name" value="HTH-TYPE TRANSCRIPTIONAL REGULATOR BETI"/>
    <property type="match status" value="1"/>
</dbReference>
<keyword evidence="3" id="KW-0804">Transcription</keyword>
<dbReference type="SUPFAM" id="SSF48498">
    <property type="entry name" value="Tetracyclin repressor-like, C-terminal domain"/>
    <property type="match status" value="1"/>
</dbReference>
<dbReference type="InterPro" id="IPR036271">
    <property type="entry name" value="Tet_transcr_reg_TetR-rel_C_sf"/>
</dbReference>
<dbReference type="InterPro" id="IPR009057">
    <property type="entry name" value="Homeodomain-like_sf"/>
</dbReference>
<evidence type="ECO:0000313" key="7">
    <source>
        <dbReference type="Proteomes" id="UP000468901"/>
    </source>
</evidence>
<dbReference type="AlphaFoldDB" id="A0A6N6VEL8"/>